<gene>
    <name evidence="5" type="ORF">QWY14_02810</name>
</gene>
<dbReference type="InterPro" id="IPR042099">
    <property type="entry name" value="ANL_N_sf"/>
</dbReference>
<dbReference type="InterPro" id="IPR025110">
    <property type="entry name" value="AMP-bd_C"/>
</dbReference>
<dbReference type="CDD" id="cd04433">
    <property type="entry name" value="AFD_class_I"/>
    <property type="match status" value="1"/>
</dbReference>
<evidence type="ECO:0000256" key="1">
    <source>
        <dbReference type="ARBA" id="ARBA00006432"/>
    </source>
</evidence>
<proteinExistence type="inferred from homology"/>
<reference evidence="5 6" key="1">
    <citation type="submission" date="2023-06" db="EMBL/GenBank/DDBJ databases">
        <title>Novel species in genus Planococcus.</title>
        <authorList>
            <person name="Ning S."/>
        </authorList>
    </citation>
    <scope>NUCLEOTIDE SEQUENCE [LARGE SCALE GENOMIC DNA]</scope>
    <source>
        <strain evidence="5 6">N028</strain>
    </source>
</reference>
<dbReference type="Pfam" id="PF13193">
    <property type="entry name" value="AMP-binding_C"/>
    <property type="match status" value="1"/>
</dbReference>
<accession>A0ABT8MYJ4</accession>
<dbReference type="PROSITE" id="PS00455">
    <property type="entry name" value="AMP_BINDING"/>
    <property type="match status" value="1"/>
</dbReference>
<keyword evidence="6" id="KW-1185">Reference proteome</keyword>
<dbReference type="PANTHER" id="PTHR43201:SF5">
    <property type="entry name" value="MEDIUM-CHAIN ACYL-COA LIGASE ACSF2, MITOCHONDRIAL"/>
    <property type="match status" value="1"/>
</dbReference>
<feature type="domain" description="AMP-dependent synthetase/ligase" evidence="3">
    <location>
        <begin position="43"/>
        <end position="384"/>
    </location>
</feature>
<dbReference type="Gene3D" id="3.40.50.12780">
    <property type="entry name" value="N-terminal domain of ligase-like"/>
    <property type="match status" value="1"/>
</dbReference>
<dbReference type="InterPro" id="IPR020845">
    <property type="entry name" value="AMP-binding_CS"/>
</dbReference>
<comment type="similarity">
    <text evidence="1">Belongs to the ATP-dependent AMP-binding enzyme family.</text>
</comment>
<name>A0ABT8MYJ4_9BACL</name>
<evidence type="ECO:0000313" key="5">
    <source>
        <dbReference type="EMBL" id="MDN7240699.1"/>
    </source>
</evidence>
<organism evidence="5 6">
    <name type="scientific">Planococcus shixiaomingii</name>
    <dbReference type="NCBI Taxonomy" id="3058393"/>
    <lineage>
        <taxon>Bacteria</taxon>
        <taxon>Bacillati</taxon>
        <taxon>Bacillota</taxon>
        <taxon>Bacilli</taxon>
        <taxon>Bacillales</taxon>
        <taxon>Caryophanaceae</taxon>
        <taxon>Planococcus</taxon>
    </lineage>
</organism>
<dbReference type="Gene3D" id="3.30.300.30">
    <property type="match status" value="1"/>
</dbReference>
<protein>
    <submittedName>
        <fullName evidence="5">AMP-binding protein</fullName>
    </submittedName>
</protein>
<evidence type="ECO:0000259" key="3">
    <source>
        <dbReference type="Pfam" id="PF00501"/>
    </source>
</evidence>
<dbReference type="RefSeq" id="WP_301722607.1">
    <property type="nucleotide sequence ID" value="NZ_JAUJWV010000001.1"/>
</dbReference>
<evidence type="ECO:0000259" key="4">
    <source>
        <dbReference type="Pfam" id="PF13193"/>
    </source>
</evidence>
<dbReference type="Proteomes" id="UP001172055">
    <property type="component" value="Unassembled WGS sequence"/>
</dbReference>
<keyword evidence="2" id="KW-0436">Ligase</keyword>
<evidence type="ECO:0000256" key="2">
    <source>
        <dbReference type="ARBA" id="ARBA00022598"/>
    </source>
</evidence>
<dbReference type="InterPro" id="IPR045851">
    <property type="entry name" value="AMP-bd_C_sf"/>
</dbReference>
<dbReference type="InterPro" id="IPR000873">
    <property type="entry name" value="AMP-dep_synth/lig_dom"/>
</dbReference>
<evidence type="ECO:0000313" key="6">
    <source>
        <dbReference type="Proteomes" id="UP001172055"/>
    </source>
</evidence>
<dbReference type="SUPFAM" id="SSF56801">
    <property type="entry name" value="Acetyl-CoA synthetase-like"/>
    <property type="match status" value="1"/>
</dbReference>
<sequence>MVFNLLGILSQLQLLSPLKLMRLASAIRLNGVNLMLLFSLAGKDEEDKVALVDSRESFTYKELHMKCENLAFQLKEIFHLKKGQKVAFLCKNHASFVQALFAVSRLGADLYLLNTAVSKRQMDRLITEHDFDLLVYDNEFGAMIEQSIYRNPKIQSCHREETSISFLSDSKQNEKVKLVPTFSSKIVLLTSGTTGKPKKVIHRPSLFNFLQPFAALLQRLHLTRHDTAYIATPIFHGYGIAILLSFFALGKKVVIQNSFDAFKACSLIRKHHVEVITVVPLMIHKMLMADKEALRSLACIASGGAKLNPVLVEEVNEHLGDVLFNLYGTSEAGLNIIATPEDLKYDSNTLGKLLAGGRLKIVEDGKTVKEGTVGHFCMRNKWSMTNRKSRWIETGDLGYQDPNGYYFLSGRKDDLIISAGNNIYPLEVEGALTCHPCVEDAAVIGIKDVYCGQILQAFVQLYPNQTVSEEALENWLRKRVADYQIPRKIVFVKELPYTAVGKLDRKSLEE</sequence>
<dbReference type="PANTHER" id="PTHR43201">
    <property type="entry name" value="ACYL-COA SYNTHETASE"/>
    <property type="match status" value="1"/>
</dbReference>
<dbReference type="EMBL" id="JAUJWV010000001">
    <property type="protein sequence ID" value="MDN7240699.1"/>
    <property type="molecule type" value="Genomic_DNA"/>
</dbReference>
<comment type="caution">
    <text evidence="5">The sequence shown here is derived from an EMBL/GenBank/DDBJ whole genome shotgun (WGS) entry which is preliminary data.</text>
</comment>
<dbReference type="Pfam" id="PF00501">
    <property type="entry name" value="AMP-binding"/>
    <property type="match status" value="1"/>
</dbReference>
<feature type="domain" description="AMP-binding enzyme C-terminal" evidence="4">
    <location>
        <begin position="427"/>
        <end position="502"/>
    </location>
</feature>